<organism evidence="16 17">
    <name type="scientific">Clostridium estertheticum subsp. estertheticum</name>
    <dbReference type="NCBI Taxonomy" id="1552"/>
    <lineage>
        <taxon>Bacteria</taxon>
        <taxon>Bacillati</taxon>
        <taxon>Bacillota</taxon>
        <taxon>Clostridia</taxon>
        <taxon>Eubacteriales</taxon>
        <taxon>Clostridiaceae</taxon>
        <taxon>Clostridium</taxon>
    </lineage>
</organism>
<dbReference type="GO" id="GO:0046872">
    <property type="term" value="F:metal ion binding"/>
    <property type="evidence" value="ECO:0007669"/>
    <property type="project" value="UniProtKB-UniRule"/>
</dbReference>
<comment type="similarity">
    <text evidence="5 14">Belongs to the MoeA family.</text>
</comment>
<feature type="domain" description="MoaB/Mog" evidence="15">
    <location>
        <begin position="180"/>
        <end position="318"/>
    </location>
</feature>
<dbReference type="KEGG" id="ceu:A7L45_20530"/>
<dbReference type="STRING" id="1552.A7L45_20530"/>
<evidence type="ECO:0000259" key="15">
    <source>
        <dbReference type="SMART" id="SM00852"/>
    </source>
</evidence>
<dbReference type="PANTHER" id="PTHR10192:SF5">
    <property type="entry name" value="GEPHYRIN"/>
    <property type="match status" value="1"/>
</dbReference>
<sequence>MIEAGQAKKIINEESKLLNRENKYEKVYILDSLNRVLAEDIYSLDNLPPFDKSAMDGYAIRSLDTQNKENIILKVKSLIKAGDSCEEPLKEDEAYKIMTGAMLPRGADAVIQIERVKVESDNLYICEEVKKDNNIIKLGEEILKGDVPLKKGTLIRPPEIGLLASLGYEFINVYKAPTVGIVITGDELIDIKSEIEKGKIRNSNEYSLKALIKNSNAEVFSVGIVKDDRTALKEKILLAFEKSDIVITSGGASVGDYDFVKDILREIEADIKFTCVAIKPGKPTSFAVYNSKLFFALPGNPSALINTFEEFVKPAIRSMSGIFKNESDEFQVVLKNDFKAKEGREKYIFVKIEKEDGVYYAYNSGSQCSNHLRAMCNSNGVIIIPKNIGSVRAGEVINGKFIFR</sequence>
<dbReference type="Proteomes" id="UP000182569">
    <property type="component" value="Chromosome"/>
</dbReference>
<keyword evidence="10 14" id="KW-0479">Metal-binding</keyword>
<dbReference type="AlphaFoldDB" id="A0A1J0GPG1"/>
<dbReference type="Pfam" id="PF03454">
    <property type="entry name" value="MoeA_C"/>
    <property type="match status" value="1"/>
</dbReference>
<dbReference type="PROSITE" id="PS01079">
    <property type="entry name" value="MOCF_BIOSYNTHESIS_2"/>
    <property type="match status" value="1"/>
</dbReference>
<keyword evidence="12 14" id="KW-0501">Molybdenum cofactor biosynthesis</keyword>
<dbReference type="Gene3D" id="3.90.105.10">
    <property type="entry name" value="Molybdopterin biosynthesis moea protein, domain 2"/>
    <property type="match status" value="1"/>
</dbReference>
<evidence type="ECO:0000256" key="3">
    <source>
        <dbReference type="ARBA" id="ARBA00003487"/>
    </source>
</evidence>
<gene>
    <name evidence="16" type="ORF">A7L45_20530</name>
</gene>
<dbReference type="Gene3D" id="3.40.980.10">
    <property type="entry name" value="MoaB/Mog-like domain"/>
    <property type="match status" value="1"/>
</dbReference>
<dbReference type="InterPro" id="IPR036425">
    <property type="entry name" value="MoaB/Mog-like_dom_sf"/>
</dbReference>
<evidence type="ECO:0000256" key="6">
    <source>
        <dbReference type="ARBA" id="ARBA00013269"/>
    </source>
</evidence>
<dbReference type="UniPathway" id="UPA00344"/>
<comment type="catalytic activity">
    <reaction evidence="13">
        <text>adenylyl-molybdopterin + molybdate = Mo-molybdopterin + AMP + H(+)</text>
        <dbReference type="Rhea" id="RHEA:35047"/>
        <dbReference type="ChEBI" id="CHEBI:15378"/>
        <dbReference type="ChEBI" id="CHEBI:36264"/>
        <dbReference type="ChEBI" id="CHEBI:62727"/>
        <dbReference type="ChEBI" id="CHEBI:71302"/>
        <dbReference type="ChEBI" id="CHEBI:456215"/>
        <dbReference type="EC" id="2.10.1.1"/>
    </reaction>
</comment>
<evidence type="ECO:0000256" key="4">
    <source>
        <dbReference type="ARBA" id="ARBA00005046"/>
    </source>
</evidence>
<keyword evidence="8 14" id="KW-0500">Molybdenum</keyword>
<dbReference type="InterPro" id="IPR008284">
    <property type="entry name" value="MoCF_biosynth_CS"/>
</dbReference>
<dbReference type="GO" id="GO:0061599">
    <property type="term" value="F:molybdopterin molybdotransferase activity"/>
    <property type="evidence" value="ECO:0007669"/>
    <property type="project" value="UniProtKB-UniRule"/>
</dbReference>
<name>A0A1J0GPG1_9CLOT</name>
<keyword evidence="11 14" id="KW-0460">Magnesium</keyword>
<accession>A0A1J0GPG1</accession>
<evidence type="ECO:0000256" key="12">
    <source>
        <dbReference type="ARBA" id="ARBA00023150"/>
    </source>
</evidence>
<dbReference type="GO" id="GO:0005829">
    <property type="term" value="C:cytosol"/>
    <property type="evidence" value="ECO:0007669"/>
    <property type="project" value="TreeGrafter"/>
</dbReference>
<comment type="function">
    <text evidence="3">May be involved in the biosynthesis of molybdopterin.</text>
</comment>
<keyword evidence="17" id="KW-1185">Reference proteome</keyword>
<evidence type="ECO:0000256" key="10">
    <source>
        <dbReference type="ARBA" id="ARBA00022723"/>
    </source>
</evidence>
<proteinExistence type="inferred from homology"/>
<dbReference type="NCBIfam" id="TIGR00177">
    <property type="entry name" value="molyb_syn"/>
    <property type="match status" value="1"/>
</dbReference>
<dbReference type="SMART" id="SM00852">
    <property type="entry name" value="MoCF_biosynth"/>
    <property type="match status" value="1"/>
</dbReference>
<dbReference type="SUPFAM" id="SSF63867">
    <property type="entry name" value="MoeA C-terminal domain-like"/>
    <property type="match status" value="1"/>
</dbReference>
<dbReference type="InterPro" id="IPR036135">
    <property type="entry name" value="MoeA_linker/N_sf"/>
</dbReference>
<evidence type="ECO:0000313" key="17">
    <source>
        <dbReference type="Proteomes" id="UP000182569"/>
    </source>
</evidence>
<dbReference type="InterPro" id="IPR038987">
    <property type="entry name" value="MoeA-like"/>
</dbReference>
<dbReference type="InterPro" id="IPR036688">
    <property type="entry name" value="MoeA_C_domain_IV_sf"/>
</dbReference>
<dbReference type="EC" id="2.10.1.1" evidence="6 14"/>
<dbReference type="Gene3D" id="2.170.190.11">
    <property type="entry name" value="Molybdopterin biosynthesis moea protein, domain 3"/>
    <property type="match status" value="1"/>
</dbReference>
<comment type="function">
    <text evidence="2 14">Catalyzes the insertion of molybdate into adenylated molybdopterin with the concomitant release of AMP.</text>
</comment>
<evidence type="ECO:0000256" key="11">
    <source>
        <dbReference type="ARBA" id="ARBA00022842"/>
    </source>
</evidence>
<comment type="cofactor">
    <cofactor evidence="1 14">
        <name>Mg(2+)</name>
        <dbReference type="ChEBI" id="CHEBI:18420"/>
    </cofactor>
</comment>
<comment type="pathway">
    <text evidence="4 14">Cofactor biosynthesis; molybdopterin biosynthesis.</text>
</comment>
<dbReference type="InterPro" id="IPR001453">
    <property type="entry name" value="MoaB/Mog_dom"/>
</dbReference>
<dbReference type="FunFam" id="3.40.980.10:FF:000004">
    <property type="entry name" value="Molybdopterin molybdenumtransferase"/>
    <property type="match status" value="1"/>
</dbReference>
<dbReference type="Pfam" id="PF00994">
    <property type="entry name" value="MoCF_biosynth"/>
    <property type="match status" value="1"/>
</dbReference>
<dbReference type="OrthoDB" id="9804758at2"/>
<dbReference type="Pfam" id="PF03453">
    <property type="entry name" value="MoeA_N"/>
    <property type="match status" value="1"/>
</dbReference>
<dbReference type="SUPFAM" id="SSF53218">
    <property type="entry name" value="Molybdenum cofactor biosynthesis proteins"/>
    <property type="match status" value="1"/>
</dbReference>
<dbReference type="PANTHER" id="PTHR10192">
    <property type="entry name" value="MOLYBDOPTERIN BIOSYNTHESIS PROTEIN"/>
    <property type="match status" value="1"/>
</dbReference>
<evidence type="ECO:0000256" key="1">
    <source>
        <dbReference type="ARBA" id="ARBA00001946"/>
    </source>
</evidence>
<evidence type="ECO:0000256" key="7">
    <source>
        <dbReference type="ARBA" id="ARBA00021108"/>
    </source>
</evidence>
<dbReference type="GO" id="GO:0006777">
    <property type="term" value="P:Mo-molybdopterin cofactor biosynthetic process"/>
    <property type="evidence" value="ECO:0007669"/>
    <property type="project" value="UniProtKB-UniRule"/>
</dbReference>
<dbReference type="EMBL" id="CP015756">
    <property type="protein sequence ID" value="APC42798.1"/>
    <property type="molecule type" value="Genomic_DNA"/>
</dbReference>
<dbReference type="CDD" id="cd00887">
    <property type="entry name" value="MoeA"/>
    <property type="match status" value="1"/>
</dbReference>
<keyword evidence="9 14" id="KW-0808">Transferase</keyword>
<evidence type="ECO:0000256" key="14">
    <source>
        <dbReference type="RuleBase" id="RU365090"/>
    </source>
</evidence>
<evidence type="ECO:0000256" key="13">
    <source>
        <dbReference type="ARBA" id="ARBA00047317"/>
    </source>
</evidence>
<reference evidence="17" key="1">
    <citation type="journal article" date="2016" name="Front. Microbiol.">
        <title>Complete Genome Sequence of Clostridium estertheticum DSM 8809, a Microbe Identified in Spoiled Vacuum Packed Beef.</title>
        <authorList>
            <person name="Yu Z."/>
            <person name="Gunn L."/>
            <person name="Brennan E."/>
            <person name="Reid R."/>
            <person name="Wall P.G."/>
            <person name="Gaora O.P."/>
            <person name="Hurley D."/>
            <person name="Bolton D."/>
            <person name="Fanning S."/>
        </authorList>
    </citation>
    <scope>NUCLEOTIDE SEQUENCE [LARGE SCALE GENOMIC DNA]</scope>
    <source>
        <strain evidence="17">DSM 8809</strain>
    </source>
</reference>
<evidence type="ECO:0000256" key="9">
    <source>
        <dbReference type="ARBA" id="ARBA00022679"/>
    </source>
</evidence>
<evidence type="ECO:0000256" key="5">
    <source>
        <dbReference type="ARBA" id="ARBA00010763"/>
    </source>
</evidence>
<evidence type="ECO:0000256" key="2">
    <source>
        <dbReference type="ARBA" id="ARBA00002901"/>
    </source>
</evidence>
<evidence type="ECO:0000256" key="8">
    <source>
        <dbReference type="ARBA" id="ARBA00022505"/>
    </source>
</evidence>
<protein>
    <recommendedName>
        <fullName evidence="7 14">Molybdopterin molybdenumtransferase</fullName>
        <ecNumber evidence="6 14">2.10.1.1</ecNumber>
    </recommendedName>
</protein>
<dbReference type="InterPro" id="IPR005110">
    <property type="entry name" value="MoeA_linker/N"/>
</dbReference>
<dbReference type="NCBIfam" id="NF045515">
    <property type="entry name" value="Glp_gephyrin"/>
    <property type="match status" value="1"/>
</dbReference>
<dbReference type="Gene3D" id="2.40.340.10">
    <property type="entry name" value="MoeA, C-terminal, domain IV"/>
    <property type="match status" value="1"/>
</dbReference>
<dbReference type="SUPFAM" id="SSF63882">
    <property type="entry name" value="MoeA N-terminal region -like"/>
    <property type="match status" value="1"/>
</dbReference>
<evidence type="ECO:0000313" key="16">
    <source>
        <dbReference type="EMBL" id="APC42798.1"/>
    </source>
</evidence>
<dbReference type="InterPro" id="IPR005111">
    <property type="entry name" value="MoeA_C_domain_IV"/>
</dbReference>